<sequence>MQLQCIQPEEPCNLAVSGALEACRIFRFAGHGVIDREDPLRSLLLLKDWKENHLTIGSILNMDLKLNSPFLACLSACGTGRILDETSIDESIHIISAFQLIGFRHVVGTLWVVNDELCVYVARLIYEFLQASGTSDNAVGGGLHYASMNLRDE</sequence>
<protein>
    <submittedName>
        <fullName evidence="2">CHAT domain-containing protein</fullName>
    </submittedName>
</protein>
<organism evidence="2 3">
    <name type="scientific">Dactylonectria estremocensis</name>
    <dbReference type="NCBI Taxonomy" id="1079267"/>
    <lineage>
        <taxon>Eukaryota</taxon>
        <taxon>Fungi</taxon>
        <taxon>Dikarya</taxon>
        <taxon>Ascomycota</taxon>
        <taxon>Pezizomycotina</taxon>
        <taxon>Sordariomycetes</taxon>
        <taxon>Hypocreomycetidae</taxon>
        <taxon>Hypocreales</taxon>
        <taxon>Nectriaceae</taxon>
        <taxon>Dactylonectria</taxon>
    </lineage>
</organism>
<dbReference type="AlphaFoldDB" id="A0A9P9DVP6"/>
<evidence type="ECO:0000259" key="1">
    <source>
        <dbReference type="Pfam" id="PF12770"/>
    </source>
</evidence>
<name>A0A9P9DVP6_9HYPO</name>
<dbReference type="Pfam" id="PF12770">
    <property type="entry name" value="CHAT"/>
    <property type="match status" value="1"/>
</dbReference>
<evidence type="ECO:0000313" key="2">
    <source>
        <dbReference type="EMBL" id="KAH7126268.1"/>
    </source>
</evidence>
<dbReference type="Proteomes" id="UP000717696">
    <property type="component" value="Unassembled WGS sequence"/>
</dbReference>
<feature type="domain" description="CHAT" evidence="1">
    <location>
        <begin position="23"/>
        <end position="139"/>
    </location>
</feature>
<accession>A0A9P9DVP6</accession>
<proteinExistence type="predicted"/>
<keyword evidence="3" id="KW-1185">Reference proteome</keyword>
<dbReference type="EMBL" id="JAGMUU010000023">
    <property type="protein sequence ID" value="KAH7126268.1"/>
    <property type="molecule type" value="Genomic_DNA"/>
</dbReference>
<gene>
    <name evidence="2" type="ORF">B0J13DRAFT_145452</name>
</gene>
<evidence type="ECO:0000313" key="3">
    <source>
        <dbReference type="Proteomes" id="UP000717696"/>
    </source>
</evidence>
<reference evidence="2" key="1">
    <citation type="journal article" date="2021" name="Nat. Commun.">
        <title>Genetic determinants of endophytism in the Arabidopsis root mycobiome.</title>
        <authorList>
            <person name="Mesny F."/>
            <person name="Miyauchi S."/>
            <person name="Thiergart T."/>
            <person name="Pickel B."/>
            <person name="Atanasova L."/>
            <person name="Karlsson M."/>
            <person name="Huettel B."/>
            <person name="Barry K.W."/>
            <person name="Haridas S."/>
            <person name="Chen C."/>
            <person name="Bauer D."/>
            <person name="Andreopoulos W."/>
            <person name="Pangilinan J."/>
            <person name="LaButti K."/>
            <person name="Riley R."/>
            <person name="Lipzen A."/>
            <person name="Clum A."/>
            <person name="Drula E."/>
            <person name="Henrissat B."/>
            <person name="Kohler A."/>
            <person name="Grigoriev I.V."/>
            <person name="Martin F.M."/>
            <person name="Hacquard S."/>
        </authorList>
    </citation>
    <scope>NUCLEOTIDE SEQUENCE</scope>
    <source>
        <strain evidence="2">MPI-CAGE-AT-0021</strain>
    </source>
</reference>
<dbReference type="InterPro" id="IPR024983">
    <property type="entry name" value="CHAT_dom"/>
</dbReference>
<comment type="caution">
    <text evidence="2">The sequence shown here is derived from an EMBL/GenBank/DDBJ whole genome shotgun (WGS) entry which is preliminary data.</text>
</comment>
<dbReference type="OrthoDB" id="9991317at2759"/>